<dbReference type="OrthoDB" id="1818596at2"/>
<accession>A0A1M7MIR8</accession>
<reference evidence="1 2" key="1">
    <citation type="submission" date="2016-11" db="EMBL/GenBank/DDBJ databases">
        <authorList>
            <person name="Jaros S."/>
            <person name="Januszkiewicz K."/>
            <person name="Wedrychowicz H."/>
        </authorList>
    </citation>
    <scope>NUCLEOTIDE SEQUENCE [LARGE SCALE GENOMIC DNA]</scope>
    <source>
        <strain evidence="1 2">Y1</strain>
    </source>
</reference>
<dbReference type="EMBL" id="FRCT01000023">
    <property type="protein sequence ID" value="SHM90724.1"/>
    <property type="molecule type" value="Genomic_DNA"/>
</dbReference>
<sequence>MIIDKISEEFPVLTEAEKERIFAMSEKKYNMDNQEKNNVVFDENTEDTEVRGVEQYNRPILSRLTSIAAAAAILTAGVSGGTAFMKYRKSNSTANTNIETTEAVTERVTNKEDELLSEYENIAYQFTNKFAEIENKYYYHALSVDKDDTLTFNVYTSDMPWRKAEEKKFYRVTDADFQSGEDLKNALKGLFTDELYNRLLQVNSFSNSNYETLIINPDNIYLYLCSDFDVDLSKYENNSEIDIVDVNYHSMDFITYNGGFYVSNFYNKMPEGSSYSSYPHITQKDDDSFSATIFANFAPFVKSDNSRVGTKLKFDFVCENGEWKISDIDVGRNMESAAAYAVKDYFINVCEDYKVDDLMITKNLFTNDLEEDIIILSNDDDISCKTYCIIKDKNEKAYLEFKGNVIFSCDGFTYDKSIHDRSGFKLTNVSIKQIN</sequence>
<proteinExistence type="predicted"/>
<gene>
    <name evidence="1" type="ORF">SAMN04487860_1235</name>
</gene>
<dbReference type="Proteomes" id="UP000184394">
    <property type="component" value="Unassembled WGS sequence"/>
</dbReference>
<name>A0A1M7MIR8_RUMFL</name>
<protein>
    <submittedName>
        <fullName evidence="1">Uncharacterized protein</fullName>
    </submittedName>
</protein>
<evidence type="ECO:0000313" key="2">
    <source>
        <dbReference type="Proteomes" id="UP000184394"/>
    </source>
</evidence>
<dbReference type="AlphaFoldDB" id="A0A1M7MIR8"/>
<evidence type="ECO:0000313" key="1">
    <source>
        <dbReference type="EMBL" id="SHM90724.1"/>
    </source>
</evidence>
<organism evidence="1 2">
    <name type="scientific">Ruminococcus flavefaciens</name>
    <dbReference type="NCBI Taxonomy" id="1265"/>
    <lineage>
        <taxon>Bacteria</taxon>
        <taxon>Bacillati</taxon>
        <taxon>Bacillota</taxon>
        <taxon>Clostridia</taxon>
        <taxon>Eubacteriales</taxon>
        <taxon>Oscillospiraceae</taxon>
        <taxon>Ruminococcus</taxon>
    </lineage>
</organism>
<dbReference type="RefSeq" id="WP_072952447.1">
    <property type="nucleotide sequence ID" value="NZ_FRCT01000023.1"/>
</dbReference>